<sequence length="145" mass="15563">MLDEIGCRFTRVAALPLDESSQMVVTHDRDGAAEAADYLLSLGHRDIALGTGPSAYRSAHERTAGFIDALSQRGIELPKDRIIEAGYTFESGVAAAEKLLLGKRRPTAIFTGNDEMAAGIYKVALRAGINIPRIPATPGVPLRRC</sequence>
<evidence type="ECO:0000256" key="3">
    <source>
        <dbReference type="ARBA" id="ARBA00023163"/>
    </source>
</evidence>
<dbReference type="InterPro" id="IPR028082">
    <property type="entry name" value="Peripla_BP_I"/>
</dbReference>
<evidence type="ECO:0000256" key="2">
    <source>
        <dbReference type="ARBA" id="ARBA00023125"/>
    </source>
</evidence>
<evidence type="ECO:0000256" key="1">
    <source>
        <dbReference type="ARBA" id="ARBA00023015"/>
    </source>
</evidence>
<evidence type="ECO:0000259" key="4">
    <source>
        <dbReference type="Pfam" id="PF13377"/>
    </source>
</evidence>
<dbReference type="Pfam" id="PF13377">
    <property type="entry name" value="Peripla_BP_3"/>
    <property type="match status" value="1"/>
</dbReference>
<reference evidence="5 6" key="1">
    <citation type="journal article" date="2020" name="Microb. Genom.">
        <title>Genetic diversity of clinical and environmental Mucorales isolates obtained from an investigation of mucormycosis cases among solid organ transplant recipients.</title>
        <authorList>
            <person name="Nguyen M.H."/>
            <person name="Kaul D."/>
            <person name="Muto C."/>
            <person name="Cheng S.J."/>
            <person name="Richter R.A."/>
            <person name="Bruno V.M."/>
            <person name="Liu G."/>
            <person name="Beyhan S."/>
            <person name="Sundermann A.J."/>
            <person name="Mounaud S."/>
            <person name="Pasculle A.W."/>
            <person name="Nierman W.C."/>
            <person name="Driscoll E."/>
            <person name="Cumbie R."/>
            <person name="Clancy C.J."/>
            <person name="Dupont C.L."/>
        </authorList>
    </citation>
    <scope>NUCLEOTIDE SEQUENCE [LARGE SCALE GENOMIC DNA]</scope>
    <source>
        <strain evidence="5 6">GL24</strain>
    </source>
</reference>
<dbReference type="GO" id="GO:0000976">
    <property type="term" value="F:transcription cis-regulatory region binding"/>
    <property type="evidence" value="ECO:0007669"/>
    <property type="project" value="TreeGrafter"/>
</dbReference>
<proteinExistence type="predicted"/>
<dbReference type="EMBL" id="JAANIU010007662">
    <property type="protein sequence ID" value="KAG1537060.1"/>
    <property type="molecule type" value="Genomic_DNA"/>
</dbReference>
<evidence type="ECO:0000313" key="6">
    <source>
        <dbReference type="Proteomes" id="UP000740926"/>
    </source>
</evidence>
<dbReference type="InterPro" id="IPR046335">
    <property type="entry name" value="LacI/GalR-like_sensor"/>
</dbReference>
<dbReference type="PANTHER" id="PTHR30146">
    <property type="entry name" value="LACI-RELATED TRANSCRIPTIONAL REPRESSOR"/>
    <property type="match status" value="1"/>
</dbReference>
<organism evidence="5 6">
    <name type="scientific">Rhizopus delemar</name>
    <dbReference type="NCBI Taxonomy" id="936053"/>
    <lineage>
        <taxon>Eukaryota</taxon>
        <taxon>Fungi</taxon>
        <taxon>Fungi incertae sedis</taxon>
        <taxon>Mucoromycota</taxon>
        <taxon>Mucoromycotina</taxon>
        <taxon>Mucoromycetes</taxon>
        <taxon>Mucorales</taxon>
        <taxon>Mucorineae</taxon>
        <taxon>Rhizopodaceae</taxon>
        <taxon>Rhizopus</taxon>
    </lineage>
</organism>
<dbReference type="PANTHER" id="PTHR30146:SF153">
    <property type="entry name" value="LACTOSE OPERON REPRESSOR"/>
    <property type="match status" value="1"/>
</dbReference>
<protein>
    <recommendedName>
        <fullName evidence="4">Transcriptional regulator LacI/GalR-like sensor domain-containing protein</fullName>
    </recommendedName>
</protein>
<accession>A0A9P6Y170</accession>
<dbReference type="Proteomes" id="UP000740926">
    <property type="component" value="Unassembled WGS sequence"/>
</dbReference>
<comment type="caution">
    <text evidence="5">The sequence shown here is derived from an EMBL/GenBank/DDBJ whole genome shotgun (WGS) entry which is preliminary data.</text>
</comment>
<keyword evidence="6" id="KW-1185">Reference proteome</keyword>
<gene>
    <name evidence="5" type="ORF">G6F50_014931</name>
</gene>
<dbReference type="GO" id="GO:0003700">
    <property type="term" value="F:DNA-binding transcription factor activity"/>
    <property type="evidence" value="ECO:0007669"/>
    <property type="project" value="TreeGrafter"/>
</dbReference>
<dbReference type="AlphaFoldDB" id="A0A9P6Y170"/>
<feature type="domain" description="Transcriptional regulator LacI/GalR-like sensor" evidence="4">
    <location>
        <begin position="36"/>
        <end position="133"/>
    </location>
</feature>
<keyword evidence="3" id="KW-0804">Transcription</keyword>
<dbReference type="SUPFAM" id="SSF53822">
    <property type="entry name" value="Periplasmic binding protein-like I"/>
    <property type="match status" value="1"/>
</dbReference>
<name>A0A9P6Y170_9FUNG</name>
<keyword evidence="1" id="KW-0805">Transcription regulation</keyword>
<keyword evidence="2" id="KW-0238">DNA-binding</keyword>
<dbReference type="Gene3D" id="3.40.50.2300">
    <property type="match status" value="2"/>
</dbReference>
<evidence type="ECO:0000313" key="5">
    <source>
        <dbReference type="EMBL" id="KAG1537060.1"/>
    </source>
</evidence>